<feature type="compositionally biased region" description="Basic and acidic residues" evidence="1">
    <location>
        <begin position="96"/>
        <end position="105"/>
    </location>
</feature>
<feature type="compositionally biased region" description="Basic residues" evidence="1">
    <location>
        <begin position="1"/>
        <end position="12"/>
    </location>
</feature>
<comment type="caution">
    <text evidence="2">The sequence shown here is derived from an EMBL/GenBank/DDBJ whole genome shotgun (WGS) entry which is preliminary data.</text>
</comment>
<name>A0AAV3Y110_9GAST</name>
<protein>
    <submittedName>
        <fullName evidence="2">Uncharacterized protein</fullName>
    </submittedName>
</protein>
<feature type="region of interest" description="Disordered" evidence="1">
    <location>
        <begin position="89"/>
        <end position="122"/>
    </location>
</feature>
<feature type="region of interest" description="Disordered" evidence="1">
    <location>
        <begin position="1"/>
        <end position="34"/>
    </location>
</feature>
<evidence type="ECO:0000313" key="3">
    <source>
        <dbReference type="Proteomes" id="UP000735302"/>
    </source>
</evidence>
<organism evidence="2 3">
    <name type="scientific">Plakobranchus ocellatus</name>
    <dbReference type="NCBI Taxonomy" id="259542"/>
    <lineage>
        <taxon>Eukaryota</taxon>
        <taxon>Metazoa</taxon>
        <taxon>Spiralia</taxon>
        <taxon>Lophotrochozoa</taxon>
        <taxon>Mollusca</taxon>
        <taxon>Gastropoda</taxon>
        <taxon>Heterobranchia</taxon>
        <taxon>Euthyneura</taxon>
        <taxon>Panpulmonata</taxon>
        <taxon>Sacoglossa</taxon>
        <taxon>Placobranchoidea</taxon>
        <taxon>Plakobranchidae</taxon>
        <taxon>Plakobranchus</taxon>
    </lineage>
</organism>
<sequence>MQLRRRMRRGKTRTVEEEEEEEDEERRKRRGGGGRLFQYRQLLSNLLGICTWSKQTSADDVRLHFHNQNAQAEIEPLACIWSAPFNKIMQPSSPYRAEKEREGRRAQPGRGKRNGERGDRKK</sequence>
<dbReference type="Proteomes" id="UP000735302">
    <property type="component" value="Unassembled WGS sequence"/>
</dbReference>
<evidence type="ECO:0000256" key="1">
    <source>
        <dbReference type="SAM" id="MobiDB-lite"/>
    </source>
</evidence>
<accession>A0AAV3Y110</accession>
<evidence type="ECO:0000313" key="2">
    <source>
        <dbReference type="EMBL" id="GFN76389.1"/>
    </source>
</evidence>
<dbReference type="AlphaFoldDB" id="A0AAV3Y110"/>
<feature type="compositionally biased region" description="Basic and acidic residues" evidence="1">
    <location>
        <begin position="113"/>
        <end position="122"/>
    </location>
</feature>
<dbReference type="EMBL" id="BLXT01000383">
    <property type="protein sequence ID" value="GFN76389.1"/>
    <property type="molecule type" value="Genomic_DNA"/>
</dbReference>
<keyword evidence="3" id="KW-1185">Reference proteome</keyword>
<proteinExistence type="predicted"/>
<gene>
    <name evidence="2" type="ORF">PoB_000289500</name>
</gene>
<reference evidence="2 3" key="1">
    <citation type="journal article" date="2021" name="Elife">
        <title>Chloroplast acquisition without the gene transfer in kleptoplastic sea slugs, Plakobranchus ocellatus.</title>
        <authorList>
            <person name="Maeda T."/>
            <person name="Takahashi S."/>
            <person name="Yoshida T."/>
            <person name="Shimamura S."/>
            <person name="Takaki Y."/>
            <person name="Nagai Y."/>
            <person name="Toyoda A."/>
            <person name="Suzuki Y."/>
            <person name="Arimoto A."/>
            <person name="Ishii H."/>
            <person name="Satoh N."/>
            <person name="Nishiyama T."/>
            <person name="Hasebe M."/>
            <person name="Maruyama T."/>
            <person name="Minagawa J."/>
            <person name="Obokata J."/>
            <person name="Shigenobu S."/>
        </authorList>
    </citation>
    <scope>NUCLEOTIDE SEQUENCE [LARGE SCALE GENOMIC DNA]</scope>
</reference>